<dbReference type="CDD" id="cd15482">
    <property type="entry name" value="Sialidase_non-viral"/>
    <property type="match status" value="1"/>
</dbReference>
<reference evidence="2 3" key="1">
    <citation type="journal article" date="2018" name="IMA Fungus">
        <title>IMA Genome-F 9: Draft genome sequence of Annulohypoxylon stygium, Aspergillus mulundensis, Berkeleyomyces basicola (syn. Thielaviopsis basicola), Ceratocystis smalleyi, two Cercospora beticola strains, Coleophoma cylindrospora, Fusarium fracticaudum, Phialophora cf. hyalina, and Morchella septimelata.</title>
        <authorList>
            <person name="Wingfield B.D."/>
            <person name="Bills G.F."/>
            <person name="Dong Y."/>
            <person name="Huang W."/>
            <person name="Nel W.J."/>
            <person name="Swalarsk-Parry B.S."/>
            <person name="Vaghefi N."/>
            <person name="Wilken P.M."/>
            <person name="An Z."/>
            <person name="de Beer Z.W."/>
            <person name="De Vos L."/>
            <person name="Chen L."/>
            <person name="Duong T.A."/>
            <person name="Gao Y."/>
            <person name="Hammerbacher A."/>
            <person name="Kikkert J.R."/>
            <person name="Li Y."/>
            <person name="Li H."/>
            <person name="Li K."/>
            <person name="Li Q."/>
            <person name="Liu X."/>
            <person name="Ma X."/>
            <person name="Naidoo K."/>
            <person name="Pethybridge S.J."/>
            <person name="Sun J."/>
            <person name="Steenkamp E.T."/>
            <person name="van der Nest M.A."/>
            <person name="van Wyk S."/>
            <person name="Wingfield M.J."/>
            <person name="Xiong C."/>
            <person name="Yue Q."/>
            <person name="Zhang X."/>
        </authorList>
    </citation>
    <scope>NUCLEOTIDE SEQUENCE [LARGE SCALE GENOMIC DNA]</scope>
    <source>
        <strain evidence="2 3">BP6252</strain>
    </source>
</reference>
<keyword evidence="1" id="KW-0732">Signal</keyword>
<gene>
    <name evidence="2" type="ORF">BP6252_06696</name>
</gene>
<keyword evidence="3" id="KW-1185">Reference proteome</keyword>
<evidence type="ECO:0008006" key="4">
    <source>
        <dbReference type="Google" id="ProtNLM"/>
    </source>
</evidence>
<dbReference type="PANTHER" id="PTHR38792">
    <property type="entry name" value="BNR/ASP-BOX REPEAT DOMAIN PROTEIN (AFU_ORTHOLOGUE AFUA_7G06430)-RELATED"/>
    <property type="match status" value="1"/>
</dbReference>
<dbReference type="PANTHER" id="PTHR38792:SF3">
    <property type="entry name" value="BNR_ASP-BOX REPEAT DOMAIN PROTEIN (AFU_ORTHOLOGUE AFUA_7G06430)-RELATED"/>
    <property type="match status" value="1"/>
</dbReference>
<dbReference type="OrthoDB" id="2739686at2759"/>
<name>A0A3D8RFG4_9HELO</name>
<dbReference type="EMBL" id="PDLM01000007">
    <property type="protein sequence ID" value="RDW72789.1"/>
    <property type="molecule type" value="Genomic_DNA"/>
</dbReference>
<organism evidence="2 3">
    <name type="scientific">Coleophoma cylindrospora</name>
    <dbReference type="NCBI Taxonomy" id="1849047"/>
    <lineage>
        <taxon>Eukaryota</taxon>
        <taxon>Fungi</taxon>
        <taxon>Dikarya</taxon>
        <taxon>Ascomycota</taxon>
        <taxon>Pezizomycotina</taxon>
        <taxon>Leotiomycetes</taxon>
        <taxon>Helotiales</taxon>
        <taxon>Dermateaceae</taxon>
        <taxon>Coleophoma</taxon>
    </lineage>
</organism>
<evidence type="ECO:0000313" key="2">
    <source>
        <dbReference type="EMBL" id="RDW72789.1"/>
    </source>
</evidence>
<proteinExistence type="predicted"/>
<dbReference type="Gene3D" id="2.120.10.10">
    <property type="match status" value="1"/>
</dbReference>
<protein>
    <recommendedName>
        <fullName evidence="4">Sialidase domain-containing protein</fullName>
    </recommendedName>
</protein>
<dbReference type="AlphaFoldDB" id="A0A3D8RFG4"/>
<evidence type="ECO:0000313" key="3">
    <source>
        <dbReference type="Proteomes" id="UP000256645"/>
    </source>
</evidence>
<dbReference type="InterPro" id="IPR036278">
    <property type="entry name" value="Sialidase_sf"/>
</dbReference>
<accession>A0A3D8RFG4</accession>
<dbReference type="Proteomes" id="UP000256645">
    <property type="component" value="Unassembled WGS sequence"/>
</dbReference>
<feature type="chain" id="PRO_5017800950" description="Sialidase domain-containing protein" evidence="1">
    <location>
        <begin position="24"/>
        <end position="371"/>
    </location>
</feature>
<dbReference type="STRING" id="1849047.A0A3D8RFG4"/>
<comment type="caution">
    <text evidence="2">The sequence shown here is derived from an EMBL/GenBank/DDBJ whole genome shotgun (WGS) entry which is preliminary data.</text>
</comment>
<evidence type="ECO:0000256" key="1">
    <source>
        <dbReference type="SAM" id="SignalP"/>
    </source>
</evidence>
<sequence length="371" mass="39541">MSKLNFRFLPVLLLLFCARLAFATPFLASHRNLRRAGNHLTISGATVSMNGGTYPRATRLADGSILAAHTTISGDENIISVLRSTDNGDSWDDWGTVEQGVGDIDNPFLVQLPSGRVLCAFRNHSLDGTVYTFFRITICYSDDNGATWAYLSQPASDPGPGPANGLWEPFMRMSSVSSNTIQLYYSRVNAEDDQDSLMRTSTDGGATWSLAATITGNGVTARDGMTGVAEFPALSGNLIIIFESKDTSAGGTGLFTVNSCTSSDDGVTWSTSRNRVYTPTGASNNAGAPQIINIDGVLIASFMTDEDTSQNDWPNGADAKVLTSTDGINWGEKTTVMGVQSYWPGLLALGDTSFLLMADYGGAQSQLVVLS</sequence>
<feature type="signal peptide" evidence="1">
    <location>
        <begin position="1"/>
        <end position="23"/>
    </location>
</feature>
<dbReference type="SUPFAM" id="SSF50939">
    <property type="entry name" value="Sialidases"/>
    <property type="match status" value="1"/>
</dbReference>